<dbReference type="PANTHER" id="PTHR48085:SF5">
    <property type="entry name" value="CADMIUM_ZINC-TRANSPORTING ATPASE HMA4-RELATED"/>
    <property type="match status" value="1"/>
</dbReference>
<keyword evidence="4 6" id="KW-1133">Transmembrane helix</keyword>
<keyword evidence="7" id="KW-0378">Hydrolase</keyword>
<evidence type="ECO:0000313" key="7">
    <source>
        <dbReference type="EMBL" id="KXK26851.1"/>
    </source>
</evidence>
<proteinExistence type="inferred from homology"/>
<dbReference type="GO" id="GO:0005524">
    <property type="term" value="F:ATP binding"/>
    <property type="evidence" value="ECO:0007669"/>
    <property type="project" value="InterPro"/>
</dbReference>
<dbReference type="NCBIfam" id="TIGR01494">
    <property type="entry name" value="ATPase_P-type"/>
    <property type="match status" value="1"/>
</dbReference>
<dbReference type="GO" id="GO:0015086">
    <property type="term" value="F:cadmium ion transmembrane transporter activity"/>
    <property type="evidence" value="ECO:0007669"/>
    <property type="project" value="TreeGrafter"/>
</dbReference>
<keyword evidence="5 6" id="KW-0472">Membrane</keyword>
<accession>A0A136LYY1</accession>
<dbReference type="STRING" id="1617426.TR69_WS6001000872"/>
<dbReference type="InterPro" id="IPR023299">
    <property type="entry name" value="ATPase_P-typ_cyto_dom_N"/>
</dbReference>
<organism evidence="7 8">
    <name type="scientific">candidate division WS6 bacterium OLB20</name>
    <dbReference type="NCBI Taxonomy" id="1617426"/>
    <lineage>
        <taxon>Bacteria</taxon>
        <taxon>Candidatus Dojkabacteria</taxon>
    </lineage>
</organism>
<evidence type="ECO:0000256" key="6">
    <source>
        <dbReference type="SAM" id="Phobius"/>
    </source>
</evidence>
<keyword evidence="3 6" id="KW-0812">Transmembrane</keyword>
<dbReference type="Gene3D" id="3.40.50.1000">
    <property type="entry name" value="HAD superfamily/HAD-like"/>
    <property type="match status" value="1"/>
</dbReference>
<evidence type="ECO:0000256" key="3">
    <source>
        <dbReference type="ARBA" id="ARBA00022692"/>
    </source>
</evidence>
<dbReference type="InterPro" id="IPR036412">
    <property type="entry name" value="HAD-like_sf"/>
</dbReference>
<evidence type="ECO:0000313" key="8">
    <source>
        <dbReference type="Proteomes" id="UP000070457"/>
    </source>
</evidence>
<dbReference type="EMBL" id="JYNZ01000003">
    <property type="protein sequence ID" value="KXK26851.1"/>
    <property type="molecule type" value="Genomic_DNA"/>
</dbReference>
<dbReference type="InterPro" id="IPR051014">
    <property type="entry name" value="Cation_Transport_ATPase_IB"/>
</dbReference>
<feature type="transmembrane region" description="Helical" evidence="6">
    <location>
        <begin position="195"/>
        <end position="217"/>
    </location>
</feature>
<dbReference type="Proteomes" id="UP000070457">
    <property type="component" value="Unassembled WGS sequence"/>
</dbReference>
<dbReference type="PRINTS" id="PR00120">
    <property type="entry name" value="HATPASE"/>
</dbReference>
<dbReference type="AlphaFoldDB" id="A0A136LYY1"/>
<evidence type="ECO:0000256" key="4">
    <source>
        <dbReference type="ARBA" id="ARBA00022989"/>
    </source>
</evidence>
<dbReference type="SUPFAM" id="SSF56784">
    <property type="entry name" value="HAD-like"/>
    <property type="match status" value="1"/>
</dbReference>
<sequence>MFLENRLCLVAIVHRISTADLKRPGASVALLGMDDRLLAAFVFEDSARSEVRSTLDRLRELGVSRQLMLTGDTKDVAARHAEAFGLTEYKADCLPEDKLAVVHSLKDELKQPVVMVGDGINDAPSLAAADVGIAMGILGTSASTEAGSVVITVPDISRVAYSVALSQRVLYIATQSILIGIGLSLVLMIAGALGLFVPVFGAFAQEVIDVIVILNALRVRSYTL</sequence>
<dbReference type="Gene3D" id="3.40.1110.10">
    <property type="entry name" value="Calcium-transporting ATPase, cytoplasmic domain N"/>
    <property type="match status" value="1"/>
</dbReference>
<dbReference type="PANTHER" id="PTHR48085">
    <property type="entry name" value="CADMIUM/ZINC-TRANSPORTING ATPASE HMA2-RELATED"/>
    <property type="match status" value="1"/>
</dbReference>
<dbReference type="Pfam" id="PF00702">
    <property type="entry name" value="Hydrolase"/>
    <property type="match status" value="1"/>
</dbReference>
<dbReference type="GO" id="GO:0016020">
    <property type="term" value="C:membrane"/>
    <property type="evidence" value="ECO:0007669"/>
    <property type="project" value="UniProtKB-SubCell"/>
</dbReference>
<gene>
    <name evidence="7" type="primary">cadA</name>
    <name evidence="7" type="ORF">TR69_WS6001000872</name>
</gene>
<dbReference type="PRINTS" id="PR00119">
    <property type="entry name" value="CATATPASE"/>
</dbReference>
<protein>
    <submittedName>
        <fullName evidence="7">Putative cadmium-transporting ATPase</fullName>
        <ecNumber evidence="7">3.6.3.3</ecNumber>
    </submittedName>
</protein>
<evidence type="ECO:0000256" key="1">
    <source>
        <dbReference type="ARBA" id="ARBA00004370"/>
    </source>
</evidence>
<dbReference type="PATRIC" id="fig|1617426.3.peg.858"/>
<dbReference type="InterPro" id="IPR001757">
    <property type="entry name" value="P_typ_ATPase"/>
</dbReference>
<evidence type="ECO:0000256" key="5">
    <source>
        <dbReference type="ARBA" id="ARBA00023136"/>
    </source>
</evidence>
<reference evidence="7 8" key="1">
    <citation type="submission" date="2015-02" db="EMBL/GenBank/DDBJ databases">
        <title>Improved understanding of the partial-nitritation anammox process through 23 genomes representing the majority of the microbial community.</title>
        <authorList>
            <person name="Speth D.R."/>
            <person name="In T Zandt M."/>
            <person name="Guerrero Cruz S."/>
            <person name="Jetten M.S."/>
            <person name="Dutilh B.E."/>
        </authorList>
    </citation>
    <scope>NUCLEOTIDE SEQUENCE [LARGE SCALE GENOMIC DNA]</scope>
    <source>
        <strain evidence="7">OLB20</strain>
    </source>
</reference>
<name>A0A136LYY1_9BACT</name>
<evidence type="ECO:0000256" key="2">
    <source>
        <dbReference type="ARBA" id="ARBA00006024"/>
    </source>
</evidence>
<dbReference type="GO" id="GO:0016887">
    <property type="term" value="F:ATP hydrolysis activity"/>
    <property type="evidence" value="ECO:0007669"/>
    <property type="project" value="InterPro"/>
</dbReference>
<feature type="transmembrane region" description="Helical" evidence="6">
    <location>
        <begin position="169"/>
        <end position="189"/>
    </location>
</feature>
<dbReference type="EC" id="3.6.3.3" evidence="7"/>
<comment type="caution">
    <text evidence="7">The sequence shown here is derived from an EMBL/GenBank/DDBJ whole genome shotgun (WGS) entry which is preliminary data.</text>
</comment>
<comment type="similarity">
    <text evidence="2">Belongs to the cation transport ATPase (P-type) (TC 3.A.3) family. Type IB subfamily.</text>
</comment>
<dbReference type="InterPro" id="IPR023214">
    <property type="entry name" value="HAD_sf"/>
</dbReference>
<comment type="subcellular location">
    <subcellularLocation>
        <location evidence="1">Membrane</location>
    </subcellularLocation>
</comment>